<dbReference type="RefSeq" id="WP_120629456.1">
    <property type="nucleotide sequence ID" value="NZ_RAWG01000332.1"/>
</dbReference>
<dbReference type="Proteomes" id="UP000273405">
    <property type="component" value="Unassembled WGS sequence"/>
</dbReference>
<evidence type="ECO:0000313" key="2">
    <source>
        <dbReference type="Proteomes" id="UP000273405"/>
    </source>
</evidence>
<organism evidence="1 2">
    <name type="scientific">Corallococcus sicarius</name>
    <dbReference type="NCBI Taxonomy" id="2316726"/>
    <lineage>
        <taxon>Bacteria</taxon>
        <taxon>Pseudomonadati</taxon>
        <taxon>Myxococcota</taxon>
        <taxon>Myxococcia</taxon>
        <taxon>Myxococcales</taxon>
        <taxon>Cystobacterineae</taxon>
        <taxon>Myxococcaceae</taxon>
        <taxon>Corallococcus</taxon>
    </lineage>
</organism>
<dbReference type="Pfam" id="PF10698">
    <property type="entry name" value="DUF2505"/>
    <property type="match status" value="1"/>
</dbReference>
<dbReference type="AlphaFoldDB" id="A0A3A8N4V7"/>
<dbReference type="OrthoDB" id="5381683at2"/>
<reference evidence="2" key="1">
    <citation type="submission" date="2018-09" db="EMBL/GenBank/DDBJ databases">
        <authorList>
            <person name="Livingstone P.G."/>
            <person name="Whitworth D.E."/>
        </authorList>
    </citation>
    <scope>NUCLEOTIDE SEQUENCE [LARGE SCALE GENOMIC DNA]</scope>
    <source>
        <strain evidence="2">CA040B</strain>
    </source>
</reference>
<dbReference type="InterPro" id="IPR019639">
    <property type="entry name" value="DUF2505"/>
</dbReference>
<evidence type="ECO:0000313" key="1">
    <source>
        <dbReference type="EMBL" id="RKH35012.1"/>
    </source>
</evidence>
<comment type="caution">
    <text evidence="1">The sequence shown here is derived from an EMBL/GenBank/DDBJ whole genome shotgun (WGS) entry which is preliminary data.</text>
</comment>
<name>A0A3A8N4V7_9BACT</name>
<sequence>MQFVKKQRIQGTVDEVERALLDERYFPFLLQHHGVLLELQPLEVKTDGDRVHRRVRYRPKPVIATIGTRKVPPEWFAFIETSTYDKRKKELSFTNTPTSQTISNMMLNTGVLRLRAVGDETERTMDGEIKLKLPFLLKAVAFIGEKVIESEGMKILDNEVPVLNRFIAEVIRAK</sequence>
<dbReference type="EMBL" id="RAWG01000332">
    <property type="protein sequence ID" value="RKH35012.1"/>
    <property type="molecule type" value="Genomic_DNA"/>
</dbReference>
<accession>A0A3A8N4V7</accession>
<protein>
    <submittedName>
        <fullName evidence="1">DUF2505 family protein</fullName>
    </submittedName>
</protein>
<gene>
    <name evidence="1" type="ORF">D7X12_34465</name>
</gene>
<proteinExistence type="predicted"/>
<keyword evidence="2" id="KW-1185">Reference proteome</keyword>